<evidence type="ECO:0000313" key="1">
    <source>
        <dbReference type="EMBL" id="MFC7189640.1"/>
    </source>
</evidence>
<protein>
    <recommendedName>
        <fullName evidence="3">Hydroxypyruvate isomerase</fullName>
    </recommendedName>
</protein>
<name>A0ABD5YQ62_9EURY</name>
<organism evidence="1 2">
    <name type="scientific">Halocatena marina</name>
    <dbReference type="NCBI Taxonomy" id="2934937"/>
    <lineage>
        <taxon>Archaea</taxon>
        <taxon>Methanobacteriati</taxon>
        <taxon>Methanobacteriota</taxon>
        <taxon>Stenosarchaea group</taxon>
        <taxon>Halobacteria</taxon>
        <taxon>Halobacteriales</taxon>
        <taxon>Natronomonadaceae</taxon>
        <taxon>Halocatena</taxon>
    </lineage>
</organism>
<dbReference type="Proteomes" id="UP001596417">
    <property type="component" value="Unassembled WGS sequence"/>
</dbReference>
<sequence>MQIRPVAMSLGWANVKYGNLFATIAEKEYDGYAGCELSPIGDPDTVMHDVRALREP</sequence>
<evidence type="ECO:0008006" key="3">
    <source>
        <dbReference type="Google" id="ProtNLM"/>
    </source>
</evidence>
<gene>
    <name evidence="1" type="ORF">ACFQL7_07080</name>
</gene>
<dbReference type="RefSeq" id="WP_390206600.1">
    <property type="nucleotide sequence ID" value="NZ_JBHTAX010000001.1"/>
</dbReference>
<comment type="caution">
    <text evidence="1">The sequence shown here is derived from an EMBL/GenBank/DDBJ whole genome shotgun (WGS) entry which is preliminary data.</text>
</comment>
<evidence type="ECO:0000313" key="2">
    <source>
        <dbReference type="Proteomes" id="UP001596417"/>
    </source>
</evidence>
<dbReference type="AlphaFoldDB" id="A0ABD5YQ62"/>
<reference evidence="1 2" key="1">
    <citation type="journal article" date="2019" name="Int. J. Syst. Evol. Microbiol.">
        <title>The Global Catalogue of Microorganisms (GCM) 10K type strain sequencing project: providing services to taxonomists for standard genome sequencing and annotation.</title>
        <authorList>
            <consortium name="The Broad Institute Genomics Platform"/>
            <consortium name="The Broad Institute Genome Sequencing Center for Infectious Disease"/>
            <person name="Wu L."/>
            <person name="Ma J."/>
        </authorList>
    </citation>
    <scope>NUCLEOTIDE SEQUENCE [LARGE SCALE GENOMIC DNA]</scope>
    <source>
        <strain evidence="1 2">RDMS1</strain>
    </source>
</reference>
<keyword evidence="2" id="KW-1185">Reference proteome</keyword>
<proteinExistence type="predicted"/>
<accession>A0ABD5YQ62</accession>
<dbReference type="EMBL" id="JBHTAX010000001">
    <property type="protein sequence ID" value="MFC7189640.1"/>
    <property type="molecule type" value="Genomic_DNA"/>
</dbReference>